<evidence type="ECO:0000313" key="2">
    <source>
        <dbReference type="WBParaSite" id="JU765_v2.g17593.t2"/>
    </source>
</evidence>
<dbReference type="WBParaSite" id="JU765_v2.g17593.t2">
    <property type="protein sequence ID" value="JU765_v2.g17593.t2"/>
    <property type="gene ID" value="JU765_v2.g17593"/>
</dbReference>
<sequence>MVSSCVFVFLIFVCLFLPTPAPPALLPKKTGYNEAEAKILLNLAAGAYGASPEGCINQTFGSSAHLYQLYARANEVCDIVNSICSGYTIINEHQKVIFVVFRGTKSKKQLLLEGWNSLEPLKDFYGVGMANEYFSKALEVLWPNVEAALVDAKYKVTLEVLWPNVEAALVDAKYKDYSVTFTGHSLGGALASLAALKTVLKEVRPANQIRLMTFGQPRVGNVELARKHNELIPNSFRVVHAMDIIPHSPSCAKNHNDPRVEPKDDSKPCDPNNTVHSFHHGIEIWYPTGMSDGSKYYECLGEPFGEDFDCSDQLSFELSKYKQYIADHRYYFGHKVPPYGKLGCDPNNPFEKQMSEDEEILPEEAFEAATNSAESSKQRNIWQRLKDKLKSFWKS</sequence>
<name>A0AC34QN24_9BILA</name>
<organism evidence="1 2">
    <name type="scientific">Panagrolaimus sp. JU765</name>
    <dbReference type="NCBI Taxonomy" id="591449"/>
    <lineage>
        <taxon>Eukaryota</taxon>
        <taxon>Metazoa</taxon>
        <taxon>Ecdysozoa</taxon>
        <taxon>Nematoda</taxon>
        <taxon>Chromadorea</taxon>
        <taxon>Rhabditida</taxon>
        <taxon>Tylenchina</taxon>
        <taxon>Panagrolaimomorpha</taxon>
        <taxon>Panagrolaimoidea</taxon>
        <taxon>Panagrolaimidae</taxon>
        <taxon>Panagrolaimus</taxon>
    </lineage>
</organism>
<protein>
    <submittedName>
        <fullName evidence="2">Fungal lipase-like domain-containing protein</fullName>
    </submittedName>
</protein>
<dbReference type="Proteomes" id="UP000887576">
    <property type="component" value="Unplaced"/>
</dbReference>
<evidence type="ECO:0000313" key="1">
    <source>
        <dbReference type="Proteomes" id="UP000887576"/>
    </source>
</evidence>
<accession>A0AC34QN24</accession>
<reference evidence="2" key="1">
    <citation type="submission" date="2022-11" db="UniProtKB">
        <authorList>
            <consortium name="WormBaseParasite"/>
        </authorList>
    </citation>
    <scope>IDENTIFICATION</scope>
</reference>
<proteinExistence type="predicted"/>